<protein>
    <submittedName>
        <fullName evidence="1">Uncharacterized protein</fullName>
    </submittedName>
</protein>
<dbReference type="EMBL" id="VSSQ01123708">
    <property type="protein sequence ID" value="MPN54960.1"/>
    <property type="molecule type" value="Genomic_DNA"/>
</dbReference>
<name>A0A645IVP8_9ZZZZ</name>
<gene>
    <name evidence="1" type="ORF">SDC9_202639</name>
</gene>
<sequence length="86" mass="8575">MADGPGDAVGEAQGRVVAGGAGDGAVAGQAGVEIEHLAQLHLGFGLGVVRRNRRNGRQRLEQFLELGVGVGGLAASGDEQAGQEEG</sequence>
<comment type="caution">
    <text evidence="1">The sequence shown here is derived from an EMBL/GenBank/DDBJ whole genome shotgun (WGS) entry which is preliminary data.</text>
</comment>
<dbReference type="AlphaFoldDB" id="A0A645IVP8"/>
<proteinExistence type="predicted"/>
<evidence type="ECO:0000313" key="1">
    <source>
        <dbReference type="EMBL" id="MPN54960.1"/>
    </source>
</evidence>
<reference evidence="1" key="1">
    <citation type="submission" date="2019-08" db="EMBL/GenBank/DDBJ databases">
        <authorList>
            <person name="Kucharzyk K."/>
            <person name="Murdoch R.W."/>
            <person name="Higgins S."/>
            <person name="Loffler F."/>
        </authorList>
    </citation>
    <scope>NUCLEOTIDE SEQUENCE</scope>
</reference>
<accession>A0A645IVP8</accession>
<organism evidence="1">
    <name type="scientific">bioreactor metagenome</name>
    <dbReference type="NCBI Taxonomy" id="1076179"/>
    <lineage>
        <taxon>unclassified sequences</taxon>
        <taxon>metagenomes</taxon>
        <taxon>ecological metagenomes</taxon>
    </lineage>
</organism>